<accession>A0A0A9EJ55</accession>
<dbReference type="AlphaFoldDB" id="A0A0A9EJ55"/>
<organism evidence="1">
    <name type="scientific">Arundo donax</name>
    <name type="common">Giant reed</name>
    <name type="synonym">Donax arundinaceus</name>
    <dbReference type="NCBI Taxonomy" id="35708"/>
    <lineage>
        <taxon>Eukaryota</taxon>
        <taxon>Viridiplantae</taxon>
        <taxon>Streptophyta</taxon>
        <taxon>Embryophyta</taxon>
        <taxon>Tracheophyta</taxon>
        <taxon>Spermatophyta</taxon>
        <taxon>Magnoliopsida</taxon>
        <taxon>Liliopsida</taxon>
        <taxon>Poales</taxon>
        <taxon>Poaceae</taxon>
        <taxon>PACMAD clade</taxon>
        <taxon>Arundinoideae</taxon>
        <taxon>Arundineae</taxon>
        <taxon>Arundo</taxon>
    </lineage>
</organism>
<name>A0A0A9EJ55_ARUDO</name>
<sequence length="54" mass="6058">MSYLSSQNLQTRMRIEKGLRAPVLPRLRRLGCLPCPPSIESEIALFMAESLRAG</sequence>
<proteinExistence type="predicted"/>
<protein>
    <submittedName>
        <fullName evidence="1">Uncharacterized protein</fullName>
    </submittedName>
</protein>
<dbReference type="EMBL" id="GBRH01201828">
    <property type="protein sequence ID" value="JAD96067.1"/>
    <property type="molecule type" value="Transcribed_RNA"/>
</dbReference>
<evidence type="ECO:0000313" key="1">
    <source>
        <dbReference type="EMBL" id="JAD96067.1"/>
    </source>
</evidence>
<reference evidence="1" key="2">
    <citation type="journal article" date="2015" name="Data Brief">
        <title>Shoot transcriptome of the giant reed, Arundo donax.</title>
        <authorList>
            <person name="Barrero R.A."/>
            <person name="Guerrero F.D."/>
            <person name="Moolhuijzen P."/>
            <person name="Goolsby J.A."/>
            <person name="Tidwell J."/>
            <person name="Bellgard S.E."/>
            <person name="Bellgard M.I."/>
        </authorList>
    </citation>
    <scope>NUCLEOTIDE SEQUENCE</scope>
    <source>
        <tissue evidence="1">Shoot tissue taken approximately 20 cm above the soil surface</tissue>
    </source>
</reference>
<reference evidence="1" key="1">
    <citation type="submission" date="2014-09" db="EMBL/GenBank/DDBJ databases">
        <authorList>
            <person name="Magalhaes I.L.F."/>
            <person name="Oliveira U."/>
            <person name="Santos F.R."/>
            <person name="Vidigal T.H.D.A."/>
            <person name="Brescovit A.D."/>
            <person name="Santos A.J."/>
        </authorList>
    </citation>
    <scope>NUCLEOTIDE SEQUENCE</scope>
    <source>
        <tissue evidence="1">Shoot tissue taken approximately 20 cm above the soil surface</tissue>
    </source>
</reference>